<accession>A0A1F8GCX1</accession>
<sequence>MKFDDLPKEIKEFKDKFGEPELLRFWSQPMIHTGGFSPAQLCEKGDKTKIQEIVTLLNHYLS</sequence>
<comment type="caution">
    <text evidence="1">The sequence shown here is derived from an EMBL/GenBank/DDBJ whole genome shotgun (WGS) entry which is preliminary data.</text>
</comment>
<evidence type="ECO:0000313" key="2">
    <source>
        <dbReference type="Proteomes" id="UP000178227"/>
    </source>
</evidence>
<organism evidence="1 2">
    <name type="scientific">Candidatus Yanofskybacteria bacterium RIFCSPLOWO2_01_FULL_42_49</name>
    <dbReference type="NCBI Taxonomy" id="1802694"/>
    <lineage>
        <taxon>Bacteria</taxon>
        <taxon>Candidatus Yanofskyibacteriota</taxon>
    </lineage>
</organism>
<gene>
    <name evidence="1" type="ORF">A2918_03780</name>
</gene>
<name>A0A1F8GCX1_9BACT</name>
<dbReference type="AlphaFoldDB" id="A0A1F8GCX1"/>
<evidence type="ECO:0008006" key="3">
    <source>
        <dbReference type="Google" id="ProtNLM"/>
    </source>
</evidence>
<dbReference type="EMBL" id="MGKI01000004">
    <property type="protein sequence ID" value="OGN23131.1"/>
    <property type="molecule type" value="Genomic_DNA"/>
</dbReference>
<evidence type="ECO:0000313" key="1">
    <source>
        <dbReference type="EMBL" id="OGN23131.1"/>
    </source>
</evidence>
<dbReference type="Proteomes" id="UP000178227">
    <property type="component" value="Unassembled WGS sequence"/>
</dbReference>
<protein>
    <recommendedName>
        <fullName evidence="3">Antitoxin Xre/MbcA/ParS-like toxin-binding domain-containing protein</fullName>
    </recommendedName>
</protein>
<reference evidence="1 2" key="1">
    <citation type="journal article" date="2016" name="Nat. Commun.">
        <title>Thousands of microbial genomes shed light on interconnected biogeochemical processes in an aquifer system.</title>
        <authorList>
            <person name="Anantharaman K."/>
            <person name="Brown C.T."/>
            <person name="Hug L.A."/>
            <person name="Sharon I."/>
            <person name="Castelle C.J."/>
            <person name="Probst A.J."/>
            <person name="Thomas B.C."/>
            <person name="Singh A."/>
            <person name="Wilkins M.J."/>
            <person name="Karaoz U."/>
            <person name="Brodie E.L."/>
            <person name="Williams K.H."/>
            <person name="Hubbard S.S."/>
            <person name="Banfield J.F."/>
        </authorList>
    </citation>
    <scope>NUCLEOTIDE SEQUENCE [LARGE SCALE GENOMIC DNA]</scope>
</reference>
<proteinExistence type="predicted"/>
<dbReference type="STRING" id="1802694.A2918_03780"/>